<gene>
    <name evidence="2" type="ORF">WICPIJ_002977</name>
</gene>
<feature type="region of interest" description="Disordered" evidence="1">
    <location>
        <begin position="1"/>
        <end position="48"/>
    </location>
</feature>
<evidence type="ECO:0000313" key="2">
    <source>
        <dbReference type="EMBL" id="KAH3686058.1"/>
    </source>
</evidence>
<dbReference type="AlphaFoldDB" id="A0A9P8TNF5"/>
<dbReference type="EMBL" id="JAEUBG010001678">
    <property type="protein sequence ID" value="KAH3686058.1"/>
    <property type="molecule type" value="Genomic_DNA"/>
</dbReference>
<reference evidence="2" key="2">
    <citation type="submission" date="2021-01" db="EMBL/GenBank/DDBJ databases">
        <authorList>
            <person name="Schikora-Tamarit M.A."/>
        </authorList>
    </citation>
    <scope>NUCLEOTIDE SEQUENCE</scope>
    <source>
        <strain evidence="2">CBS2887</strain>
    </source>
</reference>
<sequence length="173" mass="19356">MPTNTSPKRQGNKEISSTTKATFSSVKVEGARVSKKSKSTNNKSPINSKVKMEAVKIEIPAHDFIVISDDDEEPTKGTKVENHVQPEDISNVEVFDNQNAELVPEPVGSFLDAARDYYIQTEAWNDPVCGFHSANPFPSFHQSYSLVQRMKTSPSLIQHHESNFTLVDMKLDF</sequence>
<feature type="compositionally biased region" description="Polar residues" evidence="1">
    <location>
        <begin position="1"/>
        <end position="25"/>
    </location>
</feature>
<organism evidence="2 3">
    <name type="scientific">Wickerhamomyces pijperi</name>
    <name type="common">Yeast</name>
    <name type="synonym">Pichia pijperi</name>
    <dbReference type="NCBI Taxonomy" id="599730"/>
    <lineage>
        <taxon>Eukaryota</taxon>
        <taxon>Fungi</taxon>
        <taxon>Dikarya</taxon>
        <taxon>Ascomycota</taxon>
        <taxon>Saccharomycotina</taxon>
        <taxon>Saccharomycetes</taxon>
        <taxon>Phaffomycetales</taxon>
        <taxon>Wickerhamomycetaceae</taxon>
        <taxon>Wickerhamomyces</taxon>
    </lineage>
</organism>
<proteinExistence type="predicted"/>
<feature type="compositionally biased region" description="Low complexity" evidence="1">
    <location>
        <begin position="39"/>
        <end position="48"/>
    </location>
</feature>
<comment type="caution">
    <text evidence="2">The sequence shown here is derived from an EMBL/GenBank/DDBJ whole genome shotgun (WGS) entry which is preliminary data.</text>
</comment>
<dbReference type="Proteomes" id="UP000774326">
    <property type="component" value="Unassembled WGS sequence"/>
</dbReference>
<accession>A0A9P8TNF5</accession>
<evidence type="ECO:0000313" key="3">
    <source>
        <dbReference type="Proteomes" id="UP000774326"/>
    </source>
</evidence>
<protein>
    <submittedName>
        <fullName evidence="2">Uncharacterized protein</fullName>
    </submittedName>
</protein>
<evidence type="ECO:0000256" key="1">
    <source>
        <dbReference type="SAM" id="MobiDB-lite"/>
    </source>
</evidence>
<name>A0A9P8TNF5_WICPI</name>
<keyword evidence="3" id="KW-1185">Reference proteome</keyword>
<reference evidence="2" key="1">
    <citation type="journal article" date="2021" name="Open Biol.">
        <title>Shared evolutionary footprints suggest mitochondrial oxidative damage underlies multiple complex I losses in fungi.</title>
        <authorList>
            <person name="Schikora-Tamarit M.A."/>
            <person name="Marcet-Houben M."/>
            <person name="Nosek J."/>
            <person name="Gabaldon T."/>
        </authorList>
    </citation>
    <scope>NUCLEOTIDE SEQUENCE</scope>
    <source>
        <strain evidence="2">CBS2887</strain>
    </source>
</reference>